<dbReference type="GO" id="GO:0006412">
    <property type="term" value="P:translation"/>
    <property type="evidence" value="ECO:0007669"/>
    <property type="project" value="UniProtKB-UniRule"/>
</dbReference>
<dbReference type="InterPro" id="IPR041988">
    <property type="entry name" value="Ribosomal_uL24_KOW"/>
</dbReference>
<dbReference type="GO" id="GO:0019843">
    <property type="term" value="F:rRNA binding"/>
    <property type="evidence" value="ECO:0007669"/>
    <property type="project" value="UniProtKB-UniRule"/>
</dbReference>
<accession>A0A4R3LAG4</accession>
<dbReference type="PROSITE" id="PS01108">
    <property type="entry name" value="RIBOSOMAL_L24"/>
    <property type="match status" value="1"/>
</dbReference>
<dbReference type="GO" id="GO:0005840">
    <property type="term" value="C:ribosome"/>
    <property type="evidence" value="ECO:0007669"/>
    <property type="project" value="UniProtKB-KW"/>
</dbReference>
<dbReference type="FunFam" id="2.30.30.30:FF:000004">
    <property type="entry name" value="50S ribosomal protein L24"/>
    <property type="match status" value="1"/>
</dbReference>
<name>A0A4R3LAG4_9BURK</name>
<reference evidence="12 14" key="2">
    <citation type="submission" date="2019-07" db="EMBL/GenBank/DDBJ databases">
        <title>Tepidimonas ignava SPS-1037 draft genome.</title>
        <authorList>
            <person name="Da Costa M.S."/>
            <person name="Froufe H.J.C."/>
            <person name="Egas C."/>
            <person name="Albuquerque L."/>
        </authorList>
    </citation>
    <scope>NUCLEOTIDE SEQUENCE [LARGE SCALE GENOMIC DNA]</scope>
    <source>
        <strain evidence="12 14">SPS-1037</strain>
    </source>
</reference>
<evidence type="ECO:0000256" key="2">
    <source>
        <dbReference type="ARBA" id="ARBA00022730"/>
    </source>
</evidence>
<dbReference type="OrthoDB" id="9807419at2"/>
<dbReference type="EMBL" id="VJNC01000011">
    <property type="protein sequence ID" value="TSE21135.1"/>
    <property type="molecule type" value="Genomic_DNA"/>
</dbReference>
<evidence type="ECO:0000256" key="1">
    <source>
        <dbReference type="ARBA" id="ARBA00010618"/>
    </source>
</evidence>
<keyword evidence="3 8" id="KW-0694">RNA-binding</keyword>
<dbReference type="Proteomes" id="UP000315577">
    <property type="component" value="Unassembled WGS sequence"/>
</dbReference>
<feature type="domain" description="KOW" evidence="10">
    <location>
        <begin position="3"/>
        <end position="30"/>
    </location>
</feature>
<evidence type="ECO:0000313" key="11">
    <source>
        <dbReference type="EMBL" id="TCS96115.1"/>
    </source>
</evidence>
<dbReference type="InterPro" id="IPR014722">
    <property type="entry name" value="Rib_uL2_dom2"/>
</dbReference>
<gene>
    <name evidence="8 12" type="primary">rplX</name>
    <name evidence="11" type="ORF">EDC36_11372</name>
    <name evidence="12" type="ORF">Tigna_01772</name>
</gene>
<comment type="caution">
    <text evidence="11">The sequence shown here is derived from an EMBL/GenBank/DDBJ whole genome shotgun (WGS) entry which is preliminary data.</text>
</comment>
<keyword evidence="5 8" id="KW-0687">Ribonucleoprotein</keyword>
<proteinExistence type="inferred from homology"/>
<dbReference type="Gene3D" id="2.30.30.30">
    <property type="match status" value="1"/>
</dbReference>
<dbReference type="InterPro" id="IPR008991">
    <property type="entry name" value="Translation_prot_SH3-like_sf"/>
</dbReference>
<organism evidence="11 13">
    <name type="scientific">Tepidimonas ignava</name>
    <dbReference type="NCBI Taxonomy" id="114249"/>
    <lineage>
        <taxon>Bacteria</taxon>
        <taxon>Pseudomonadati</taxon>
        <taxon>Pseudomonadota</taxon>
        <taxon>Betaproteobacteria</taxon>
        <taxon>Burkholderiales</taxon>
        <taxon>Tepidimonas</taxon>
    </lineage>
</organism>
<sequence length="106" mass="11549">MNKIRKGDEVIVIAGRDKGKRGRVLRRADEQRVVVEGVNVVKKHVRPNPLKGVAGGIVEKTMPIHQSNVAIYNPATGKADRVGIKVLADGKKVRVYKSSGEEIKVA</sequence>
<dbReference type="NCBIfam" id="TIGR01079">
    <property type="entry name" value="rplX_bact"/>
    <property type="match status" value="1"/>
</dbReference>
<dbReference type="EMBL" id="SMAH01000013">
    <property type="protein sequence ID" value="TCS96115.1"/>
    <property type="molecule type" value="Genomic_DNA"/>
</dbReference>
<comment type="function">
    <text evidence="8">One of two assembly initiator proteins, it binds directly to the 5'-end of the 23S rRNA, where it nucleates assembly of the 50S subunit.</text>
</comment>
<dbReference type="InterPro" id="IPR003256">
    <property type="entry name" value="Ribosomal_uL24"/>
</dbReference>
<comment type="subunit">
    <text evidence="8">Part of the 50S ribosomal subunit.</text>
</comment>
<dbReference type="AlphaFoldDB" id="A0A4R3LAG4"/>
<evidence type="ECO:0000313" key="12">
    <source>
        <dbReference type="EMBL" id="TSE21135.1"/>
    </source>
</evidence>
<dbReference type="Pfam" id="PF17136">
    <property type="entry name" value="ribosomal_L24"/>
    <property type="match status" value="1"/>
</dbReference>
<comment type="function">
    <text evidence="7 8">One of the proteins that surrounds the polypeptide exit tunnel on the outside of the subunit.</text>
</comment>
<reference evidence="11 13" key="1">
    <citation type="submission" date="2019-03" db="EMBL/GenBank/DDBJ databases">
        <title>Genomic Encyclopedia of Type Strains, Phase IV (KMG-IV): sequencing the most valuable type-strain genomes for metagenomic binning, comparative biology and taxonomic classification.</title>
        <authorList>
            <person name="Goeker M."/>
        </authorList>
    </citation>
    <scope>NUCLEOTIDE SEQUENCE [LARGE SCALE GENOMIC DNA]</scope>
    <source>
        <strain evidence="11 13">DSM 12034</strain>
    </source>
</reference>
<dbReference type="Pfam" id="PF00467">
    <property type="entry name" value="KOW"/>
    <property type="match status" value="1"/>
</dbReference>
<evidence type="ECO:0000256" key="9">
    <source>
        <dbReference type="RuleBase" id="RU003477"/>
    </source>
</evidence>
<evidence type="ECO:0000256" key="6">
    <source>
        <dbReference type="ARBA" id="ARBA00035206"/>
    </source>
</evidence>
<dbReference type="GO" id="GO:0003735">
    <property type="term" value="F:structural constituent of ribosome"/>
    <property type="evidence" value="ECO:0007669"/>
    <property type="project" value="InterPro"/>
</dbReference>
<keyword evidence="4 8" id="KW-0689">Ribosomal protein</keyword>
<dbReference type="PANTHER" id="PTHR12903">
    <property type="entry name" value="MITOCHONDRIAL RIBOSOMAL PROTEIN L24"/>
    <property type="match status" value="1"/>
</dbReference>
<protein>
    <recommendedName>
        <fullName evidence="6 8">Large ribosomal subunit protein uL24</fullName>
    </recommendedName>
</protein>
<dbReference type="RefSeq" id="WP_132963202.1">
    <property type="nucleotide sequence ID" value="NZ_DAIPFN010000013.1"/>
</dbReference>
<keyword evidence="14" id="KW-1185">Reference proteome</keyword>
<dbReference type="Proteomes" id="UP000295536">
    <property type="component" value="Unassembled WGS sequence"/>
</dbReference>
<dbReference type="HAMAP" id="MF_01326_B">
    <property type="entry name" value="Ribosomal_uL24_B"/>
    <property type="match status" value="1"/>
</dbReference>
<evidence type="ECO:0000313" key="14">
    <source>
        <dbReference type="Proteomes" id="UP000315577"/>
    </source>
</evidence>
<keyword evidence="2 8" id="KW-0699">rRNA-binding</keyword>
<evidence type="ECO:0000256" key="4">
    <source>
        <dbReference type="ARBA" id="ARBA00022980"/>
    </source>
</evidence>
<dbReference type="InterPro" id="IPR005824">
    <property type="entry name" value="KOW"/>
</dbReference>
<evidence type="ECO:0000256" key="7">
    <source>
        <dbReference type="ARBA" id="ARBA00058688"/>
    </source>
</evidence>
<evidence type="ECO:0000256" key="5">
    <source>
        <dbReference type="ARBA" id="ARBA00023274"/>
    </source>
</evidence>
<evidence type="ECO:0000259" key="10">
    <source>
        <dbReference type="SMART" id="SM00739"/>
    </source>
</evidence>
<comment type="similarity">
    <text evidence="1 8 9">Belongs to the universal ribosomal protein uL24 family.</text>
</comment>
<dbReference type="InterPro" id="IPR057264">
    <property type="entry name" value="Ribosomal_uL24_C"/>
</dbReference>
<dbReference type="GO" id="GO:1990904">
    <property type="term" value="C:ribonucleoprotein complex"/>
    <property type="evidence" value="ECO:0007669"/>
    <property type="project" value="UniProtKB-KW"/>
</dbReference>
<evidence type="ECO:0000256" key="3">
    <source>
        <dbReference type="ARBA" id="ARBA00022884"/>
    </source>
</evidence>
<dbReference type="SMART" id="SM00739">
    <property type="entry name" value="KOW"/>
    <property type="match status" value="1"/>
</dbReference>
<dbReference type="CDD" id="cd06089">
    <property type="entry name" value="KOW_RPL26"/>
    <property type="match status" value="1"/>
</dbReference>
<dbReference type="SUPFAM" id="SSF50104">
    <property type="entry name" value="Translation proteins SH3-like domain"/>
    <property type="match status" value="1"/>
</dbReference>
<dbReference type="InterPro" id="IPR005825">
    <property type="entry name" value="Ribosomal_uL24_CS"/>
</dbReference>
<evidence type="ECO:0000313" key="13">
    <source>
        <dbReference type="Proteomes" id="UP000295536"/>
    </source>
</evidence>
<evidence type="ECO:0000256" key="8">
    <source>
        <dbReference type="HAMAP-Rule" id="MF_01326"/>
    </source>
</evidence>